<gene>
    <name evidence="2" type="ORF">TRSC58_00148</name>
</gene>
<comment type="caution">
    <text evidence="2">The sequence shown here is derived from an EMBL/GenBank/DDBJ whole genome shotgun (WGS) entry which is preliminary data.</text>
</comment>
<evidence type="ECO:0000313" key="3">
    <source>
        <dbReference type="Proteomes" id="UP000031737"/>
    </source>
</evidence>
<dbReference type="VEuPathDB" id="TriTrypDB:TRSC58_00148"/>
<protein>
    <submittedName>
        <fullName evidence="2">Uncharacterized protein</fullName>
    </submittedName>
</protein>
<evidence type="ECO:0000313" key="2">
    <source>
        <dbReference type="EMBL" id="ESL12090.1"/>
    </source>
</evidence>
<reference evidence="2 3" key="1">
    <citation type="submission" date="2013-07" db="EMBL/GenBank/DDBJ databases">
        <authorList>
            <person name="Stoco P.H."/>
            <person name="Wagner G."/>
            <person name="Gerber A."/>
            <person name="Zaha A."/>
            <person name="Thompson C."/>
            <person name="Bartholomeu D.C."/>
            <person name="Luckemeyer D.D."/>
            <person name="Bahia D."/>
            <person name="Loreto E."/>
            <person name="Prestes E.B."/>
            <person name="Lima F.M."/>
            <person name="Rodrigues-Luiz G."/>
            <person name="Vallejo G.A."/>
            <person name="Filho J.F."/>
            <person name="Monteiro K.M."/>
            <person name="Tyler K.M."/>
            <person name="de Almeida L.G."/>
            <person name="Ortiz M.F."/>
            <person name="Siervo M.A."/>
            <person name="de Moraes M.H."/>
            <person name="Cunha O.L."/>
            <person name="Mendonca-Neto R."/>
            <person name="Silva R."/>
            <person name="Teixeira S.M."/>
            <person name="Murta S.M."/>
            <person name="Sincero T.C."/>
            <person name="Mendes T.A."/>
            <person name="Urmenyi T.P."/>
            <person name="Silva V.G."/>
            <person name="da Rocha W.D."/>
            <person name="Andersson B."/>
            <person name="Romanha A.J."/>
            <person name="Steindel M."/>
            <person name="de Vasconcelos A.T."/>
            <person name="Grisard E.C."/>
        </authorList>
    </citation>
    <scope>NUCLEOTIDE SEQUENCE [LARGE SCALE GENOMIC DNA]</scope>
    <source>
        <strain evidence="2 3">SC58</strain>
    </source>
</reference>
<name>A0A061JCM3_TRYRA</name>
<feature type="region of interest" description="Disordered" evidence="1">
    <location>
        <begin position="252"/>
        <end position="317"/>
    </location>
</feature>
<dbReference type="OrthoDB" id="247120at2759"/>
<accession>A0A061JCM3</accession>
<sequence>MSDSETAPSPRIRVHDAALYTDLMNAADWSCMIEREQQRERLAARRQHEAEECQLQEQMRLEEMRLKSERDTAAAVARRQRRAREDTQEQEHAEFTSRLTAFMRDRKELIALCAWQEFRDATHVQRVVEGRQRAWKEEVMRPVQEFIDTQVEDVRGERRRARLRRQMLTAFLEECNRTDCLGGSHAVYRDLVDEIRYDPLRQLQACVIRYPAPRPRETDVDAWRREARGVQRKYAQLALNYRALARESTTGILSDPPQGASLPAAGKPPTLSGAHDALLTSWDKSTQVARSARSTGGDPALFKGGLRGNHGNGNATTTRTAQATVMPPLHRLPLPQDCRHLQYGIDVNVPDALAEWMQQRRVPRPRDDDLPVTDWARFPETLLGWMATDDGDLKPSVQRRIDTARRAQHSDVMFDHYNFPRGLEGPLHTGKRVI</sequence>
<feature type="compositionally biased region" description="Polar residues" evidence="1">
    <location>
        <begin position="282"/>
        <end position="294"/>
    </location>
</feature>
<dbReference type="EMBL" id="AUPL01000148">
    <property type="protein sequence ID" value="ESL12090.1"/>
    <property type="molecule type" value="Genomic_DNA"/>
</dbReference>
<organism evidence="2 3">
    <name type="scientific">Trypanosoma rangeli SC58</name>
    <dbReference type="NCBI Taxonomy" id="429131"/>
    <lineage>
        <taxon>Eukaryota</taxon>
        <taxon>Discoba</taxon>
        <taxon>Euglenozoa</taxon>
        <taxon>Kinetoplastea</taxon>
        <taxon>Metakinetoplastina</taxon>
        <taxon>Trypanosomatida</taxon>
        <taxon>Trypanosomatidae</taxon>
        <taxon>Trypanosoma</taxon>
        <taxon>Herpetosoma</taxon>
    </lineage>
</organism>
<proteinExistence type="predicted"/>
<keyword evidence="3" id="KW-1185">Reference proteome</keyword>
<dbReference type="AlphaFoldDB" id="A0A061JCM3"/>
<evidence type="ECO:0000256" key="1">
    <source>
        <dbReference type="SAM" id="MobiDB-lite"/>
    </source>
</evidence>
<dbReference type="Proteomes" id="UP000031737">
    <property type="component" value="Unassembled WGS sequence"/>
</dbReference>